<dbReference type="PROSITE" id="PS50097">
    <property type="entry name" value="BTB"/>
    <property type="match status" value="1"/>
</dbReference>
<feature type="domain" description="BTB" evidence="1">
    <location>
        <begin position="11"/>
        <end position="97"/>
    </location>
</feature>
<evidence type="ECO:0000313" key="3">
    <source>
        <dbReference type="Proteomes" id="UP000807342"/>
    </source>
</evidence>
<dbReference type="Gene3D" id="3.30.710.10">
    <property type="entry name" value="Potassium Channel Kv1.1, Chain A"/>
    <property type="match status" value="1"/>
</dbReference>
<sequence>MIHQFPQVTTRDSTYYIEDGNRVFQAGNCLFRVHRYLIERGSPVFKAMLSLEQVVGKNSETLVEGLSDESPIVCEDSAESFRALCWILYASPNEISDAHASDLQRLIALASITHKYEFTDLERWVLKLLCDRVPDDGLMGVSGSVDHLGTLLFIAIQVKYKALVAKVQNIMIAMIGQSQDPLHTLANTIPIAERTTDGEFQAKLFYGYLRATIWKKGSPSRVATSENTAVTEGSIGSDVNHELLKLSSLTENQRLKLYCGYCSLMLLRVRLRQCPQALIVQNLEGTSDWWTSEISRYGDGMYDDPGMLLGEMLTKMGSRSRRSWLETLSPGRPEYAKLKKLKDAFDKGLPNRFMCG</sequence>
<evidence type="ECO:0000259" key="1">
    <source>
        <dbReference type="PROSITE" id="PS50097"/>
    </source>
</evidence>
<keyword evidence="3" id="KW-1185">Reference proteome</keyword>
<dbReference type="SUPFAM" id="SSF54695">
    <property type="entry name" value="POZ domain"/>
    <property type="match status" value="1"/>
</dbReference>
<comment type="caution">
    <text evidence="2">The sequence shown here is derived from an EMBL/GenBank/DDBJ whole genome shotgun (WGS) entry which is preliminary data.</text>
</comment>
<evidence type="ECO:0000313" key="2">
    <source>
        <dbReference type="EMBL" id="KAF9443902.1"/>
    </source>
</evidence>
<dbReference type="OrthoDB" id="2886395at2759"/>
<protein>
    <recommendedName>
        <fullName evidence="1">BTB domain-containing protein</fullName>
    </recommendedName>
</protein>
<dbReference type="InterPro" id="IPR000210">
    <property type="entry name" value="BTB/POZ_dom"/>
</dbReference>
<name>A0A9P6BY73_9AGAR</name>
<reference evidence="2" key="1">
    <citation type="submission" date="2020-11" db="EMBL/GenBank/DDBJ databases">
        <authorList>
            <consortium name="DOE Joint Genome Institute"/>
            <person name="Ahrendt S."/>
            <person name="Riley R."/>
            <person name="Andreopoulos W."/>
            <person name="Labutti K."/>
            <person name="Pangilinan J."/>
            <person name="Ruiz-Duenas F.J."/>
            <person name="Barrasa J.M."/>
            <person name="Sanchez-Garcia M."/>
            <person name="Camarero S."/>
            <person name="Miyauchi S."/>
            <person name="Serrano A."/>
            <person name="Linde D."/>
            <person name="Babiker R."/>
            <person name="Drula E."/>
            <person name="Ayuso-Fernandez I."/>
            <person name="Pacheco R."/>
            <person name="Padilla G."/>
            <person name="Ferreira P."/>
            <person name="Barriuso J."/>
            <person name="Kellner H."/>
            <person name="Castanera R."/>
            <person name="Alfaro M."/>
            <person name="Ramirez L."/>
            <person name="Pisabarro A.G."/>
            <person name="Kuo A."/>
            <person name="Tritt A."/>
            <person name="Lipzen A."/>
            <person name="He G."/>
            <person name="Yan M."/>
            <person name="Ng V."/>
            <person name="Cullen D."/>
            <person name="Martin F."/>
            <person name="Rosso M.-N."/>
            <person name="Henrissat B."/>
            <person name="Hibbett D."/>
            <person name="Martinez A.T."/>
            <person name="Grigoriev I.V."/>
        </authorList>
    </citation>
    <scope>NUCLEOTIDE SEQUENCE</scope>
    <source>
        <strain evidence="2">MF-IS2</strain>
    </source>
</reference>
<dbReference type="Proteomes" id="UP000807342">
    <property type="component" value="Unassembled WGS sequence"/>
</dbReference>
<dbReference type="InterPro" id="IPR011333">
    <property type="entry name" value="SKP1/BTB/POZ_sf"/>
</dbReference>
<dbReference type="EMBL" id="MU151424">
    <property type="protein sequence ID" value="KAF9443902.1"/>
    <property type="molecule type" value="Genomic_DNA"/>
</dbReference>
<proteinExistence type="predicted"/>
<dbReference type="AlphaFoldDB" id="A0A9P6BY73"/>
<dbReference type="CDD" id="cd18186">
    <property type="entry name" value="BTB_POZ_ZBTB_KLHL-like"/>
    <property type="match status" value="1"/>
</dbReference>
<organism evidence="2 3">
    <name type="scientific">Macrolepiota fuliginosa MF-IS2</name>
    <dbReference type="NCBI Taxonomy" id="1400762"/>
    <lineage>
        <taxon>Eukaryota</taxon>
        <taxon>Fungi</taxon>
        <taxon>Dikarya</taxon>
        <taxon>Basidiomycota</taxon>
        <taxon>Agaricomycotina</taxon>
        <taxon>Agaricomycetes</taxon>
        <taxon>Agaricomycetidae</taxon>
        <taxon>Agaricales</taxon>
        <taxon>Agaricineae</taxon>
        <taxon>Agaricaceae</taxon>
        <taxon>Macrolepiota</taxon>
    </lineage>
</organism>
<gene>
    <name evidence="2" type="ORF">P691DRAFT_778603</name>
</gene>
<accession>A0A9P6BY73</accession>